<keyword evidence="6 10" id="KW-1133">Transmembrane helix</keyword>
<feature type="transmembrane region" description="Helical" evidence="10">
    <location>
        <begin position="29"/>
        <end position="47"/>
    </location>
</feature>
<evidence type="ECO:0000256" key="3">
    <source>
        <dbReference type="ARBA" id="ARBA00022692"/>
    </source>
</evidence>
<feature type="transmembrane region" description="Helical" evidence="10">
    <location>
        <begin position="68"/>
        <end position="91"/>
    </location>
</feature>
<evidence type="ECO:0000256" key="2">
    <source>
        <dbReference type="ARBA" id="ARBA00022475"/>
    </source>
</evidence>
<gene>
    <name evidence="11" type="ORF">IM725_07190</name>
</gene>
<feature type="transmembrane region" description="Helical" evidence="10">
    <location>
        <begin position="219"/>
        <end position="242"/>
    </location>
</feature>
<keyword evidence="3 10" id="KW-0812">Transmembrane</keyword>
<evidence type="ECO:0000256" key="10">
    <source>
        <dbReference type="SAM" id="Phobius"/>
    </source>
</evidence>
<evidence type="ECO:0000256" key="5">
    <source>
        <dbReference type="ARBA" id="ARBA00022984"/>
    </source>
</evidence>
<evidence type="ECO:0000256" key="9">
    <source>
        <dbReference type="ARBA" id="ARBA00061532"/>
    </source>
</evidence>
<dbReference type="InterPro" id="IPR004268">
    <property type="entry name" value="MurJ"/>
</dbReference>
<comment type="subcellular location">
    <subcellularLocation>
        <location evidence="1">Cell membrane</location>
        <topology evidence="1">Multi-pass membrane protein</topology>
    </subcellularLocation>
</comment>
<dbReference type="Pfam" id="PF03023">
    <property type="entry name" value="MurJ"/>
    <property type="match status" value="1"/>
</dbReference>
<proteinExistence type="inferred from homology"/>
<keyword evidence="12" id="KW-1185">Reference proteome</keyword>
<evidence type="ECO:0000256" key="6">
    <source>
        <dbReference type="ARBA" id="ARBA00022989"/>
    </source>
</evidence>
<comment type="similarity">
    <text evidence="9">Belongs to the MurJ/MviN family.</text>
</comment>
<protein>
    <submittedName>
        <fullName evidence="11">Uncharacterized protein</fullName>
    </submittedName>
</protein>
<evidence type="ECO:0000313" key="11">
    <source>
        <dbReference type="EMBL" id="MBE7940352.1"/>
    </source>
</evidence>
<sequence length="252" mass="24546">MPFVARSVASQGGEGALAVFNYAWKLVELPLVLAIQLVGTIAFPHVARAVAAGDDAATGHALRQALALAWALACAAAAGLLVGAPAVARLLFGWGRMDAAALATLAAWGRLAAWGLLPQAVAAVALTVLAARARLRPVVLAYAVALAVLLAAGAAGLADGGALMLLIDLLLAGVAGVLLAALGAGARAWLPWRGMAVGLAALLAVAGAAWAGAVPLAGLGVAASLALALLAAGAVVLASVLASPALRSALAR</sequence>
<keyword evidence="4" id="KW-0133">Cell shape</keyword>
<evidence type="ECO:0000256" key="8">
    <source>
        <dbReference type="ARBA" id="ARBA00060041"/>
    </source>
</evidence>
<keyword evidence="7 10" id="KW-0472">Membrane</keyword>
<organism evidence="11 12">
    <name type="scientific">Ramlibacter aquaticus</name>
    <dbReference type="NCBI Taxonomy" id="2780094"/>
    <lineage>
        <taxon>Bacteria</taxon>
        <taxon>Pseudomonadati</taxon>
        <taxon>Pseudomonadota</taxon>
        <taxon>Betaproteobacteria</taxon>
        <taxon>Burkholderiales</taxon>
        <taxon>Comamonadaceae</taxon>
        <taxon>Ramlibacter</taxon>
    </lineage>
</organism>
<comment type="function">
    <text evidence="8">Involved in peptidoglycan biosynthesis. Transports lipid-linked peptidoglycan precursors from the inner to the outer leaflet of the cytoplasmic membrane.</text>
</comment>
<comment type="caution">
    <text evidence="11">The sequence shown here is derived from an EMBL/GenBank/DDBJ whole genome shotgun (WGS) entry which is preliminary data.</text>
</comment>
<evidence type="ECO:0000256" key="1">
    <source>
        <dbReference type="ARBA" id="ARBA00004651"/>
    </source>
</evidence>
<evidence type="ECO:0000313" key="12">
    <source>
        <dbReference type="Proteomes" id="UP000715965"/>
    </source>
</evidence>
<name>A0ABR9SF39_9BURK</name>
<feature type="transmembrane region" description="Helical" evidence="10">
    <location>
        <begin position="194"/>
        <end position="213"/>
    </location>
</feature>
<evidence type="ECO:0000256" key="4">
    <source>
        <dbReference type="ARBA" id="ARBA00022960"/>
    </source>
</evidence>
<feature type="transmembrane region" description="Helical" evidence="10">
    <location>
        <begin position="111"/>
        <end position="131"/>
    </location>
</feature>
<keyword evidence="5" id="KW-0573">Peptidoglycan synthesis</keyword>
<evidence type="ECO:0000256" key="7">
    <source>
        <dbReference type="ARBA" id="ARBA00023136"/>
    </source>
</evidence>
<dbReference type="Proteomes" id="UP000715965">
    <property type="component" value="Unassembled WGS sequence"/>
</dbReference>
<feature type="transmembrane region" description="Helical" evidence="10">
    <location>
        <begin position="138"/>
        <end position="157"/>
    </location>
</feature>
<dbReference type="EMBL" id="JADDOJ010000020">
    <property type="protein sequence ID" value="MBE7940352.1"/>
    <property type="molecule type" value="Genomic_DNA"/>
</dbReference>
<dbReference type="PANTHER" id="PTHR47019:SF1">
    <property type="entry name" value="LIPID II FLIPPASE MURJ"/>
    <property type="match status" value="1"/>
</dbReference>
<reference evidence="11 12" key="1">
    <citation type="submission" date="2020-10" db="EMBL/GenBank/DDBJ databases">
        <title>Draft genome of Ramlibacter aquaticus LMG 30558.</title>
        <authorList>
            <person name="Props R."/>
        </authorList>
    </citation>
    <scope>NUCLEOTIDE SEQUENCE [LARGE SCALE GENOMIC DNA]</scope>
    <source>
        <strain evidence="11 12">LMG 30558</strain>
    </source>
</reference>
<accession>A0ABR9SF39</accession>
<dbReference type="InterPro" id="IPR051050">
    <property type="entry name" value="Lipid_II_flippase_MurJ/MviN"/>
</dbReference>
<dbReference type="PANTHER" id="PTHR47019">
    <property type="entry name" value="LIPID II FLIPPASE MURJ"/>
    <property type="match status" value="1"/>
</dbReference>
<feature type="transmembrane region" description="Helical" evidence="10">
    <location>
        <begin position="163"/>
        <end position="182"/>
    </location>
</feature>
<keyword evidence="2" id="KW-1003">Cell membrane</keyword>
<dbReference type="RefSeq" id="WP_193779895.1">
    <property type="nucleotide sequence ID" value="NZ_JADDOJ010000020.1"/>
</dbReference>